<comment type="similarity">
    <text evidence="1 8 9">Belongs to the class-I aminoacyl-tRNA synthetase family.</text>
</comment>
<keyword evidence="4 8" id="KW-0067">ATP-binding</keyword>
<feature type="region of interest" description="Disordered" evidence="10">
    <location>
        <begin position="1"/>
        <end position="21"/>
    </location>
</feature>
<dbReference type="EMBL" id="JASOOY020000020">
    <property type="protein sequence ID" value="MEO3717273.1"/>
    <property type="molecule type" value="Genomic_DNA"/>
</dbReference>
<dbReference type="HAMAP" id="MF_00140_B">
    <property type="entry name" value="Trp_tRNA_synth_B"/>
    <property type="match status" value="1"/>
</dbReference>
<dbReference type="PANTHER" id="PTHR43766">
    <property type="entry name" value="TRYPTOPHAN--TRNA LIGASE, MITOCHONDRIAL"/>
    <property type="match status" value="1"/>
</dbReference>
<evidence type="ECO:0000256" key="9">
    <source>
        <dbReference type="RuleBase" id="RU363036"/>
    </source>
</evidence>
<comment type="subcellular location">
    <subcellularLocation>
        <location evidence="8">Cytoplasm</location>
    </subcellularLocation>
</comment>
<dbReference type="Proteomes" id="UP001223646">
    <property type="component" value="Unassembled WGS sequence"/>
</dbReference>
<protein>
    <recommendedName>
        <fullName evidence="8">Tryptophan--tRNA ligase</fullName>
        <ecNumber evidence="8">6.1.1.2</ecNumber>
    </recommendedName>
    <alternativeName>
        <fullName evidence="8">Tryptophanyl-tRNA synthetase</fullName>
        <shortName evidence="8">TrpRS</shortName>
    </alternativeName>
</protein>
<dbReference type="GO" id="GO:0004830">
    <property type="term" value="F:tryptophan-tRNA ligase activity"/>
    <property type="evidence" value="ECO:0007669"/>
    <property type="project" value="UniProtKB-UniRule"/>
</dbReference>
<dbReference type="PRINTS" id="PR01039">
    <property type="entry name" value="TRNASYNTHTRP"/>
</dbReference>
<evidence type="ECO:0000256" key="3">
    <source>
        <dbReference type="ARBA" id="ARBA00022741"/>
    </source>
</evidence>
<reference evidence="11" key="1">
    <citation type="submission" date="2023-05" db="EMBL/GenBank/DDBJ databases">
        <authorList>
            <person name="Du J."/>
        </authorList>
    </citation>
    <scope>NUCLEOTIDE SEQUENCE</scope>
    <source>
        <strain evidence="11">UMB1064</strain>
    </source>
</reference>
<evidence type="ECO:0000256" key="6">
    <source>
        <dbReference type="ARBA" id="ARBA00023146"/>
    </source>
</evidence>
<dbReference type="GO" id="GO:0005524">
    <property type="term" value="F:ATP binding"/>
    <property type="evidence" value="ECO:0007669"/>
    <property type="project" value="UniProtKB-UniRule"/>
</dbReference>
<dbReference type="EC" id="6.1.1.2" evidence="8"/>
<dbReference type="NCBIfam" id="TIGR00233">
    <property type="entry name" value="trpS"/>
    <property type="match status" value="1"/>
</dbReference>
<dbReference type="AlphaFoldDB" id="A0AAW9SVL6"/>
<evidence type="ECO:0000313" key="12">
    <source>
        <dbReference type="Proteomes" id="UP001223646"/>
    </source>
</evidence>
<dbReference type="GO" id="GO:0005829">
    <property type="term" value="C:cytosol"/>
    <property type="evidence" value="ECO:0007669"/>
    <property type="project" value="TreeGrafter"/>
</dbReference>
<dbReference type="CDD" id="cd00806">
    <property type="entry name" value="TrpRS_core"/>
    <property type="match status" value="1"/>
</dbReference>
<evidence type="ECO:0000256" key="4">
    <source>
        <dbReference type="ARBA" id="ARBA00022840"/>
    </source>
</evidence>
<organism evidence="11 12">
    <name type="scientific">Corynebacterium amycolatum</name>
    <dbReference type="NCBI Taxonomy" id="43765"/>
    <lineage>
        <taxon>Bacteria</taxon>
        <taxon>Bacillati</taxon>
        <taxon>Actinomycetota</taxon>
        <taxon>Actinomycetes</taxon>
        <taxon>Mycobacteriales</taxon>
        <taxon>Corynebacteriaceae</taxon>
        <taxon>Corynebacterium</taxon>
    </lineage>
</organism>
<reference evidence="11" key="2">
    <citation type="submission" date="2024-05" db="EMBL/GenBank/DDBJ databases">
        <authorList>
            <person name="Wolfe A."/>
        </authorList>
    </citation>
    <scope>NUCLEOTIDE SEQUENCE</scope>
    <source>
        <strain evidence="11">UMB1064</strain>
    </source>
</reference>
<keyword evidence="8" id="KW-0963">Cytoplasm</keyword>
<keyword evidence="2 8" id="KW-0436">Ligase</keyword>
<evidence type="ECO:0000256" key="10">
    <source>
        <dbReference type="SAM" id="MobiDB-lite"/>
    </source>
</evidence>
<evidence type="ECO:0000313" key="11">
    <source>
        <dbReference type="EMBL" id="MEO3717273.1"/>
    </source>
</evidence>
<evidence type="ECO:0000256" key="8">
    <source>
        <dbReference type="HAMAP-Rule" id="MF_00140"/>
    </source>
</evidence>
<comment type="caution">
    <text evidence="8">Lacks conserved residue(s) required for the propagation of feature annotation.</text>
</comment>
<feature type="binding site" evidence="8">
    <location>
        <begin position="164"/>
        <end position="166"/>
    </location>
    <ligand>
        <name>ATP</name>
        <dbReference type="ChEBI" id="CHEBI:30616"/>
    </ligand>
</feature>
<proteinExistence type="inferred from homology"/>
<comment type="subunit">
    <text evidence="8">Homodimer.</text>
</comment>
<comment type="function">
    <text evidence="8">Catalyzes the attachment of tryptophan to tRNA(Trp).</text>
</comment>
<comment type="caution">
    <text evidence="11">The sequence shown here is derived from an EMBL/GenBank/DDBJ whole genome shotgun (WGS) entry which is preliminary data.</text>
</comment>
<evidence type="ECO:0000256" key="7">
    <source>
        <dbReference type="ARBA" id="ARBA00049929"/>
    </source>
</evidence>
<dbReference type="GO" id="GO:0006436">
    <property type="term" value="P:tryptophanyl-tRNA aminoacylation"/>
    <property type="evidence" value="ECO:0007669"/>
    <property type="project" value="UniProtKB-UniRule"/>
</dbReference>
<dbReference type="InterPro" id="IPR002305">
    <property type="entry name" value="aa-tRNA-synth_Ic"/>
</dbReference>
<feature type="binding site" evidence="8">
    <location>
        <begin position="212"/>
        <end position="216"/>
    </location>
    <ligand>
        <name>ATP</name>
        <dbReference type="ChEBI" id="CHEBI:30616"/>
    </ligand>
</feature>
<evidence type="ECO:0000256" key="1">
    <source>
        <dbReference type="ARBA" id="ARBA00005594"/>
    </source>
</evidence>
<feature type="binding site" evidence="8">
    <location>
        <begin position="35"/>
        <end position="36"/>
    </location>
    <ligand>
        <name>ATP</name>
        <dbReference type="ChEBI" id="CHEBI:30616"/>
    </ligand>
</feature>
<dbReference type="Gene3D" id="3.40.50.620">
    <property type="entry name" value="HUPs"/>
    <property type="match status" value="1"/>
</dbReference>
<gene>
    <name evidence="8 11" type="primary">trpS</name>
    <name evidence="11" type="ORF">QP460_006695</name>
</gene>
<dbReference type="InterPro" id="IPR014729">
    <property type="entry name" value="Rossmann-like_a/b/a_fold"/>
</dbReference>
<dbReference type="Gene3D" id="1.10.240.10">
    <property type="entry name" value="Tyrosyl-Transfer RNA Synthetase"/>
    <property type="match status" value="1"/>
</dbReference>
<dbReference type="InterPro" id="IPR050203">
    <property type="entry name" value="Trp-tRNA_synthetase"/>
</dbReference>
<dbReference type="InterPro" id="IPR024109">
    <property type="entry name" value="Trp-tRNA-ligase_bac-type"/>
</dbReference>
<name>A0AAW9SVL6_CORAY</name>
<dbReference type="PANTHER" id="PTHR43766:SF1">
    <property type="entry name" value="TRYPTOPHAN--TRNA LIGASE, MITOCHONDRIAL"/>
    <property type="match status" value="1"/>
</dbReference>
<keyword evidence="6 8" id="KW-0030">Aminoacyl-tRNA synthetase</keyword>
<feature type="binding site" evidence="8">
    <location>
        <position position="203"/>
    </location>
    <ligand>
        <name>ATP</name>
        <dbReference type="ChEBI" id="CHEBI:30616"/>
    </ligand>
</feature>
<accession>A0AAW9SVL6</accession>
<evidence type="ECO:0000256" key="2">
    <source>
        <dbReference type="ARBA" id="ARBA00022598"/>
    </source>
</evidence>
<dbReference type="FunFam" id="1.10.240.10:FF:000002">
    <property type="entry name" value="Tryptophan--tRNA ligase"/>
    <property type="match status" value="1"/>
</dbReference>
<keyword evidence="3 8" id="KW-0547">Nucleotide-binding</keyword>
<dbReference type="RefSeq" id="WP_284825834.1">
    <property type="nucleotide sequence ID" value="NZ_JASOOY020000020.1"/>
</dbReference>
<feature type="binding site" evidence="8">
    <location>
        <position position="152"/>
    </location>
    <ligand>
        <name>L-tryptophan</name>
        <dbReference type="ChEBI" id="CHEBI:57912"/>
    </ligand>
</feature>
<dbReference type="Pfam" id="PF00579">
    <property type="entry name" value="tRNA-synt_1b"/>
    <property type="match status" value="1"/>
</dbReference>
<dbReference type="InterPro" id="IPR002306">
    <property type="entry name" value="Trp-tRNA-ligase"/>
</dbReference>
<sequence>MSESKGPEATNPAPSARKQRVLSGIQPTADSYHLGNYLGALKNWINLQDDFDAYYFIPDLHAITVEQNPKELRQRTIAGAAQLIALGIDPEKSVLFVQSHVPEHAELGWVLTCLTGFGEASRMTQFKDKSSRQGAEHTSAGLFAYPMLMAADILLYRPQLVPVGEDQRQHLELTRNLAQRFNSRYKKTFVVPDPHIMEGSAKIYDLQDPTSKMSKSGANPKGIINLLDDPKVSAKRIRSAVTDNDGEIRFDRENKPGVSNLLVIQSALTDKPVDELVAGYEGAGYGQLKADTAGALEAFTTPLRARYEELMADRGELERILAEGADRAREVAAKTLADVYERVGFLKAANR</sequence>
<comment type="catalytic activity">
    <reaction evidence="7 8">
        <text>tRNA(Trp) + L-tryptophan + ATP = L-tryptophyl-tRNA(Trp) + AMP + diphosphate + H(+)</text>
        <dbReference type="Rhea" id="RHEA:24080"/>
        <dbReference type="Rhea" id="RHEA-COMP:9671"/>
        <dbReference type="Rhea" id="RHEA-COMP:9705"/>
        <dbReference type="ChEBI" id="CHEBI:15378"/>
        <dbReference type="ChEBI" id="CHEBI:30616"/>
        <dbReference type="ChEBI" id="CHEBI:33019"/>
        <dbReference type="ChEBI" id="CHEBI:57912"/>
        <dbReference type="ChEBI" id="CHEBI:78442"/>
        <dbReference type="ChEBI" id="CHEBI:78535"/>
        <dbReference type="ChEBI" id="CHEBI:456215"/>
        <dbReference type="EC" id="6.1.1.2"/>
    </reaction>
</comment>
<dbReference type="SUPFAM" id="SSF52374">
    <property type="entry name" value="Nucleotidylyl transferase"/>
    <property type="match status" value="1"/>
</dbReference>
<evidence type="ECO:0000256" key="5">
    <source>
        <dbReference type="ARBA" id="ARBA00022917"/>
    </source>
</evidence>
<keyword evidence="5 8" id="KW-0648">Protein biosynthesis</keyword>
<feature type="binding site" evidence="8">
    <location>
        <begin position="26"/>
        <end position="28"/>
    </location>
    <ligand>
        <name>ATP</name>
        <dbReference type="ChEBI" id="CHEBI:30616"/>
    </ligand>
</feature>
<feature type="short sequence motif" description="'KMSKS' region" evidence="8">
    <location>
        <begin position="212"/>
        <end position="216"/>
    </location>
</feature>